<dbReference type="PANTHER" id="PTHR21716">
    <property type="entry name" value="TRANSMEMBRANE PROTEIN"/>
    <property type="match status" value="1"/>
</dbReference>
<feature type="transmembrane region" description="Helical" evidence="8">
    <location>
        <begin position="266"/>
        <end position="283"/>
    </location>
</feature>
<dbReference type="Pfam" id="PF01594">
    <property type="entry name" value="AI-2E_transport"/>
    <property type="match status" value="1"/>
</dbReference>
<evidence type="ECO:0000256" key="2">
    <source>
        <dbReference type="ARBA" id="ARBA00009773"/>
    </source>
</evidence>
<sequence length="416" mass="44140">MTEKPDRELVADDQDSVGHDIAEEDPAVDNKSTVMGDDARAITSLSWRFIVIVAALAVAGFLLYFVWVGLLPVILAILLSSVLAPVTSKLRSWKFPPALASISTLLGLLLIIVGVFTAMGPVVSRQGSQLWTQAEEGIDKLLAMSEDLPFNIDAEQIDKLVQDATSFLQGQMSSIASGVISGASAASSVLVTVAVMFIISFFILKDGDRFLPWVRKYSGSSTGWHVTELFTRVWKTLAGFIQAQAAVAFVDAFFIGLGLWALGVPLAFVLAVITFFAGFIPIIGAVTAGVLAVVIALVSNGLVNALLVLALILIVQQVEGNVLQPVLQSKAMGLHAAIVLLSVTVGSALAGIIGAFLAVPVAATIATVLRYHAEMVSLRAREIGPEDIDIRTGEAGDNPEESPRARVRKLYEAMSS</sequence>
<keyword evidence="3" id="KW-0813">Transport</keyword>
<evidence type="ECO:0000256" key="7">
    <source>
        <dbReference type="ARBA" id="ARBA00023136"/>
    </source>
</evidence>
<feature type="transmembrane region" description="Helical" evidence="8">
    <location>
        <begin position="336"/>
        <end position="369"/>
    </location>
</feature>
<feature type="transmembrane region" description="Helical" evidence="8">
    <location>
        <begin position="45"/>
        <end position="64"/>
    </location>
</feature>
<evidence type="ECO:0000256" key="6">
    <source>
        <dbReference type="ARBA" id="ARBA00022989"/>
    </source>
</evidence>
<comment type="caution">
    <text evidence="9">The sequence shown here is derived from an EMBL/GenBank/DDBJ whole genome shotgun (WGS) entry which is preliminary data.</text>
</comment>
<feature type="transmembrane region" description="Helical" evidence="8">
    <location>
        <begin position="98"/>
        <end position="119"/>
    </location>
</feature>
<reference evidence="9" key="1">
    <citation type="submission" date="2021-12" db="EMBL/GenBank/DDBJ databases">
        <title>Draft genome sequence of Corynebacterium ammoniagenes strain T-723.</title>
        <authorList>
            <person name="Matsuzawa M."/>
            <person name="Hiratani M."/>
            <person name="Abe I."/>
            <person name="Tsuji Y."/>
            <person name="Nakamura J."/>
        </authorList>
    </citation>
    <scope>NUCLEOTIDE SEQUENCE</scope>
    <source>
        <strain evidence="9">T-723</strain>
    </source>
</reference>
<dbReference type="RefSeq" id="WP_236163896.1">
    <property type="nucleotide sequence ID" value="NZ_BQKK01000003.1"/>
</dbReference>
<accession>A0AAV5GA60</accession>
<feature type="transmembrane region" description="Helical" evidence="8">
    <location>
        <begin position="175"/>
        <end position="204"/>
    </location>
</feature>
<keyword evidence="6 8" id="KW-1133">Transmembrane helix</keyword>
<dbReference type="GO" id="GO:0055085">
    <property type="term" value="P:transmembrane transport"/>
    <property type="evidence" value="ECO:0007669"/>
    <property type="project" value="TreeGrafter"/>
</dbReference>
<evidence type="ECO:0000256" key="5">
    <source>
        <dbReference type="ARBA" id="ARBA00022692"/>
    </source>
</evidence>
<proteinExistence type="inferred from homology"/>
<dbReference type="Proteomes" id="UP001054925">
    <property type="component" value="Unassembled WGS sequence"/>
</dbReference>
<feature type="transmembrane region" description="Helical" evidence="8">
    <location>
        <begin position="290"/>
        <end position="316"/>
    </location>
</feature>
<evidence type="ECO:0000256" key="8">
    <source>
        <dbReference type="SAM" id="Phobius"/>
    </source>
</evidence>
<evidence type="ECO:0000313" key="10">
    <source>
        <dbReference type="Proteomes" id="UP001054925"/>
    </source>
</evidence>
<dbReference type="AlphaFoldDB" id="A0AAV5GA60"/>
<evidence type="ECO:0000256" key="3">
    <source>
        <dbReference type="ARBA" id="ARBA00022448"/>
    </source>
</evidence>
<protein>
    <submittedName>
        <fullName evidence="9">Permease</fullName>
    </submittedName>
</protein>
<dbReference type="PANTHER" id="PTHR21716:SF53">
    <property type="entry name" value="PERMEASE PERM-RELATED"/>
    <property type="match status" value="1"/>
</dbReference>
<keyword evidence="7 8" id="KW-0472">Membrane</keyword>
<keyword evidence="5 8" id="KW-0812">Transmembrane</keyword>
<gene>
    <name evidence="9" type="ORF">CAT723_16760</name>
</gene>
<keyword evidence="4" id="KW-1003">Cell membrane</keyword>
<comment type="subcellular location">
    <subcellularLocation>
        <location evidence="1">Cell membrane</location>
        <topology evidence="1">Multi-pass membrane protein</topology>
    </subcellularLocation>
</comment>
<feature type="transmembrane region" description="Helical" evidence="8">
    <location>
        <begin position="237"/>
        <end position="260"/>
    </location>
</feature>
<organism evidence="9 10">
    <name type="scientific">Corynebacterium ammoniagenes</name>
    <name type="common">Brevibacterium ammoniagenes</name>
    <dbReference type="NCBI Taxonomy" id="1697"/>
    <lineage>
        <taxon>Bacteria</taxon>
        <taxon>Bacillati</taxon>
        <taxon>Actinomycetota</taxon>
        <taxon>Actinomycetes</taxon>
        <taxon>Mycobacteriales</taxon>
        <taxon>Corynebacteriaceae</taxon>
        <taxon>Corynebacterium</taxon>
    </lineage>
</organism>
<dbReference type="InterPro" id="IPR002549">
    <property type="entry name" value="AI-2E-like"/>
</dbReference>
<comment type="similarity">
    <text evidence="2">Belongs to the autoinducer-2 exporter (AI-2E) (TC 2.A.86) family.</text>
</comment>
<dbReference type="EMBL" id="BQKK01000003">
    <property type="protein sequence ID" value="GJN43197.1"/>
    <property type="molecule type" value="Genomic_DNA"/>
</dbReference>
<name>A0AAV5GA60_CORAM</name>
<evidence type="ECO:0000256" key="1">
    <source>
        <dbReference type="ARBA" id="ARBA00004651"/>
    </source>
</evidence>
<evidence type="ECO:0000313" key="9">
    <source>
        <dbReference type="EMBL" id="GJN43197.1"/>
    </source>
</evidence>
<evidence type="ECO:0000256" key="4">
    <source>
        <dbReference type="ARBA" id="ARBA00022475"/>
    </source>
</evidence>
<dbReference type="GO" id="GO:0005886">
    <property type="term" value="C:plasma membrane"/>
    <property type="evidence" value="ECO:0007669"/>
    <property type="project" value="UniProtKB-SubCell"/>
</dbReference>